<dbReference type="Proteomes" id="UP000056968">
    <property type="component" value="Chromosome"/>
</dbReference>
<proteinExistence type="predicted"/>
<name>A0A0S3EV53_9SPHN</name>
<accession>A0A0S3EV53</accession>
<dbReference type="PROSITE" id="PS51257">
    <property type="entry name" value="PROKAR_LIPOPROTEIN"/>
    <property type="match status" value="1"/>
</dbReference>
<dbReference type="KEGG" id="sbd:ATN00_02300"/>
<feature type="signal peptide" evidence="1">
    <location>
        <begin position="1"/>
        <end position="26"/>
    </location>
</feature>
<reference evidence="2 3" key="1">
    <citation type="submission" date="2015-11" db="EMBL/GenBank/DDBJ databases">
        <title>A Two-component Flavoprotein Monooxygenase System MeaXY Responsible for para-Hydroxylation of 2-Methyl-6-ethylaniline and 2,6-Diethylaniline in Sphingobium baderi DE-13.</title>
        <authorList>
            <person name="Cheng M."/>
            <person name="Meng Q."/>
            <person name="Yang Y."/>
            <person name="Chu C."/>
            <person name="Yan X."/>
            <person name="He J."/>
            <person name="Li S."/>
        </authorList>
    </citation>
    <scope>NUCLEOTIDE SEQUENCE [LARGE SCALE GENOMIC DNA]</scope>
    <source>
        <strain evidence="2 3">DE-13</strain>
    </source>
</reference>
<feature type="chain" id="PRO_5006611671" evidence="1">
    <location>
        <begin position="27"/>
        <end position="129"/>
    </location>
</feature>
<dbReference type="RefSeq" id="WP_062061575.1">
    <property type="nucleotide sequence ID" value="NZ_CP013264.1"/>
</dbReference>
<evidence type="ECO:0000313" key="3">
    <source>
        <dbReference type="Proteomes" id="UP000056968"/>
    </source>
</evidence>
<keyword evidence="1" id="KW-0732">Signal</keyword>
<keyword evidence="3" id="KW-1185">Reference proteome</keyword>
<sequence length="129" mass="13689">MVYRTGKQALALGAAVIACIASPATAAAEPSTRLVSCRSGSCLLISGQRDDAASMVRINGHTVVVEGKRHWRVRLPIETVRAWSAPLARTIRVTLLDPETHAETTAKADLPIGLLGHVTELASLVVSIR</sequence>
<evidence type="ECO:0000313" key="2">
    <source>
        <dbReference type="EMBL" id="ALR19306.1"/>
    </source>
</evidence>
<protein>
    <submittedName>
        <fullName evidence="2">Uncharacterized protein</fullName>
    </submittedName>
</protein>
<organism evidence="2 3">
    <name type="scientific">Sphingobium baderi</name>
    <dbReference type="NCBI Taxonomy" id="1332080"/>
    <lineage>
        <taxon>Bacteria</taxon>
        <taxon>Pseudomonadati</taxon>
        <taxon>Pseudomonadota</taxon>
        <taxon>Alphaproteobacteria</taxon>
        <taxon>Sphingomonadales</taxon>
        <taxon>Sphingomonadaceae</taxon>
        <taxon>Sphingobium</taxon>
    </lineage>
</organism>
<dbReference type="EMBL" id="CP013264">
    <property type="protein sequence ID" value="ALR19306.1"/>
    <property type="molecule type" value="Genomic_DNA"/>
</dbReference>
<evidence type="ECO:0000256" key="1">
    <source>
        <dbReference type="SAM" id="SignalP"/>
    </source>
</evidence>
<gene>
    <name evidence="2" type="ORF">ATN00_02300</name>
</gene>
<dbReference type="OrthoDB" id="7427955at2"/>
<dbReference type="AlphaFoldDB" id="A0A0S3EV53"/>